<dbReference type="PATRIC" id="fig|1127696.3.peg.20"/>
<dbReference type="Pfam" id="PF03929">
    <property type="entry name" value="PepSY_TM"/>
    <property type="match status" value="1"/>
</dbReference>
<evidence type="ECO:0000313" key="3">
    <source>
        <dbReference type="EMBL" id="EKY03357.1"/>
    </source>
</evidence>
<dbReference type="EMBL" id="AMEQ01000002">
    <property type="protein sequence ID" value="EKY03357.1"/>
    <property type="molecule type" value="Genomic_DNA"/>
</dbReference>
<feature type="transmembrane region" description="Helical" evidence="2">
    <location>
        <begin position="360"/>
        <end position="381"/>
    </location>
</feature>
<proteinExistence type="predicted"/>
<keyword evidence="2" id="KW-1133">Transmembrane helix</keyword>
<protein>
    <submittedName>
        <fullName evidence="3">PepSY domain protein</fullName>
    </submittedName>
</protein>
<keyword evidence="2" id="KW-0472">Membrane</keyword>
<dbReference type="HOGENOM" id="CLU_031962_2_0_10"/>
<accession>L1NJK7</accession>
<reference evidence="3 4" key="1">
    <citation type="submission" date="2012-05" db="EMBL/GenBank/DDBJ databases">
        <authorList>
            <person name="Weinstock G."/>
            <person name="Sodergren E."/>
            <person name="Lobos E.A."/>
            <person name="Fulton L."/>
            <person name="Fulton R."/>
            <person name="Courtney L."/>
            <person name="Fronick C."/>
            <person name="O'Laughlin M."/>
            <person name="Godfrey J."/>
            <person name="Wilson R.M."/>
            <person name="Miner T."/>
            <person name="Farmer C."/>
            <person name="Delehaunty K."/>
            <person name="Cordes M."/>
            <person name="Minx P."/>
            <person name="Tomlinson C."/>
            <person name="Chen J."/>
            <person name="Wollam A."/>
            <person name="Pepin K.H."/>
            <person name="Bhonagiri V."/>
            <person name="Zhang X."/>
            <person name="Suruliraj S."/>
            <person name="Warren W."/>
            <person name="Mitreva M."/>
            <person name="Mardis E.R."/>
            <person name="Wilson R.K."/>
        </authorList>
    </citation>
    <scope>NUCLEOTIDE SEQUENCE [LARGE SCALE GENOMIC DNA]</scope>
    <source>
        <strain evidence="3 4">F0037</strain>
    </source>
</reference>
<sequence>MRKLFKKIHIWLSLPFGLIITITCLSGALLVFEKELTELFYRERYTVREVDTTRLPLSVLIDKVASTLPDTVSITGVSIPIDVHRPYTIQLSKPRRAGVLIDPYTGEIKGRSDRSPFFSVVFRLHRWLLDSMKPGQDGIFWGRVIVGTSTLLFVIILLTGLLTWWPRKLKGLGKRFKVSLRHGLHRLFFNLHTVGGVYALIFLLAMALTGLTWSFEWYRNGFYKVFGVEVKDAPHGKQGKAGKHEAKGRERHSHGSTGKDLPAHTMIAKAPTTYLLWDQVYLAVTSRSTKYREISISEDKAQGTLNALGNVFASDTYIFDKETGEIKEVELYQDLKKDKTIRGWIYSVHIGAWGGLTTRILAFLAALFGASLPLTGYYLFFKRKFKKRTKKELATT</sequence>
<gene>
    <name evidence="3" type="ORF">HMPREF9134_00023</name>
</gene>
<dbReference type="eggNOG" id="COG3182">
    <property type="taxonomic scope" value="Bacteria"/>
</dbReference>
<dbReference type="RefSeq" id="WP_005467971.1">
    <property type="nucleotide sequence ID" value="NZ_KB291034.1"/>
</dbReference>
<organism evidence="3 4">
    <name type="scientific">Porphyromonas catoniae F0037</name>
    <dbReference type="NCBI Taxonomy" id="1127696"/>
    <lineage>
        <taxon>Bacteria</taxon>
        <taxon>Pseudomonadati</taxon>
        <taxon>Bacteroidota</taxon>
        <taxon>Bacteroidia</taxon>
        <taxon>Bacteroidales</taxon>
        <taxon>Porphyromonadaceae</taxon>
        <taxon>Porphyromonas</taxon>
    </lineage>
</organism>
<evidence type="ECO:0000256" key="2">
    <source>
        <dbReference type="SAM" id="Phobius"/>
    </source>
</evidence>
<dbReference type="PANTHER" id="PTHR34219:SF3">
    <property type="entry name" value="BLL7967 PROTEIN"/>
    <property type="match status" value="1"/>
</dbReference>
<feature type="transmembrane region" description="Helical" evidence="2">
    <location>
        <begin position="187"/>
        <end position="213"/>
    </location>
</feature>
<feature type="region of interest" description="Disordered" evidence="1">
    <location>
        <begin position="235"/>
        <end position="262"/>
    </location>
</feature>
<comment type="caution">
    <text evidence="3">The sequence shown here is derived from an EMBL/GenBank/DDBJ whole genome shotgun (WGS) entry which is preliminary data.</text>
</comment>
<evidence type="ECO:0000256" key="1">
    <source>
        <dbReference type="SAM" id="MobiDB-lite"/>
    </source>
</evidence>
<dbReference type="PANTHER" id="PTHR34219">
    <property type="entry name" value="IRON-REGULATED INNER MEMBRANE PROTEIN-RELATED"/>
    <property type="match status" value="1"/>
</dbReference>
<dbReference type="InterPro" id="IPR005625">
    <property type="entry name" value="PepSY-ass_TM"/>
</dbReference>
<keyword evidence="2" id="KW-0812">Transmembrane</keyword>
<name>L1NJK7_9PORP</name>
<feature type="transmembrane region" description="Helical" evidence="2">
    <location>
        <begin position="140"/>
        <end position="166"/>
    </location>
</feature>
<evidence type="ECO:0000313" key="4">
    <source>
        <dbReference type="Proteomes" id="UP000010408"/>
    </source>
</evidence>
<dbReference type="AlphaFoldDB" id="L1NJK7"/>
<dbReference type="Proteomes" id="UP000010408">
    <property type="component" value="Unassembled WGS sequence"/>
</dbReference>
<feature type="transmembrane region" description="Helical" evidence="2">
    <location>
        <begin position="12"/>
        <end position="32"/>
    </location>
</feature>
<dbReference type="STRING" id="1127696.HMPREF9134_00023"/>